<dbReference type="GO" id="GO:0030286">
    <property type="term" value="C:dynein complex"/>
    <property type="evidence" value="ECO:0007669"/>
    <property type="project" value="InterPro"/>
</dbReference>
<comment type="caution">
    <text evidence="3">The sequence shown here is derived from an EMBL/GenBank/DDBJ whole genome shotgun (WGS) entry which is preliminary data.</text>
</comment>
<dbReference type="AlphaFoldDB" id="A0A9D4DLB9"/>
<proteinExistence type="inferred from homology"/>
<dbReference type="Pfam" id="PF12780">
    <property type="entry name" value="AAA_8"/>
    <property type="match status" value="1"/>
</dbReference>
<evidence type="ECO:0000313" key="3">
    <source>
        <dbReference type="EMBL" id="KAH3750455.1"/>
    </source>
</evidence>
<dbReference type="InterPro" id="IPR024317">
    <property type="entry name" value="Dynein_heavy_chain_D4_dom"/>
</dbReference>
<gene>
    <name evidence="3" type="ORF">DPMN_184978</name>
</gene>
<dbReference type="GO" id="GO:0045505">
    <property type="term" value="F:dynein intermediate chain binding"/>
    <property type="evidence" value="ECO:0007669"/>
    <property type="project" value="InterPro"/>
</dbReference>
<dbReference type="Gene3D" id="3.40.50.300">
    <property type="entry name" value="P-loop containing nucleotide triphosphate hydrolases"/>
    <property type="match status" value="1"/>
</dbReference>
<dbReference type="InterPro" id="IPR027417">
    <property type="entry name" value="P-loop_NTPase"/>
</dbReference>
<dbReference type="GO" id="GO:0007018">
    <property type="term" value="P:microtubule-based movement"/>
    <property type="evidence" value="ECO:0007669"/>
    <property type="project" value="InterPro"/>
</dbReference>
<evidence type="ECO:0000256" key="1">
    <source>
        <dbReference type="ARBA" id="ARBA00008887"/>
    </source>
</evidence>
<organism evidence="3 4">
    <name type="scientific">Dreissena polymorpha</name>
    <name type="common">Zebra mussel</name>
    <name type="synonym">Mytilus polymorpha</name>
    <dbReference type="NCBI Taxonomy" id="45954"/>
    <lineage>
        <taxon>Eukaryota</taxon>
        <taxon>Metazoa</taxon>
        <taxon>Spiralia</taxon>
        <taxon>Lophotrochozoa</taxon>
        <taxon>Mollusca</taxon>
        <taxon>Bivalvia</taxon>
        <taxon>Autobranchia</taxon>
        <taxon>Heteroconchia</taxon>
        <taxon>Euheterodonta</taxon>
        <taxon>Imparidentia</taxon>
        <taxon>Neoheterodontei</taxon>
        <taxon>Myida</taxon>
        <taxon>Dreissenoidea</taxon>
        <taxon>Dreissenidae</taxon>
        <taxon>Dreissena</taxon>
    </lineage>
</organism>
<name>A0A9D4DLB9_DREPO</name>
<dbReference type="PANTHER" id="PTHR46961:SF8">
    <property type="entry name" value="DYNEIN AXONEMAL HEAVY CHAIN 7"/>
    <property type="match status" value="1"/>
</dbReference>
<keyword evidence="4" id="KW-1185">Reference proteome</keyword>
<dbReference type="GO" id="GO:0051959">
    <property type="term" value="F:dynein light intermediate chain binding"/>
    <property type="evidence" value="ECO:0007669"/>
    <property type="project" value="InterPro"/>
</dbReference>
<protein>
    <recommendedName>
        <fullName evidence="2">Dynein heavy chain AAA module D4 domain-containing protein</fullName>
    </recommendedName>
</protein>
<dbReference type="InterPro" id="IPR026983">
    <property type="entry name" value="DHC"/>
</dbReference>
<evidence type="ECO:0000259" key="2">
    <source>
        <dbReference type="Pfam" id="PF12780"/>
    </source>
</evidence>
<comment type="similarity">
    <text evidence="1">Belongs to the dynein heavy chain family.</text>
</comment>
<sequence>MLLVGIGGSGRQSLTRLAANICEYSTFQIEVTKHYRKAEFRDGSLILLFFEGIVFGMYSGVK</sequence>
<dbReference type="Proteomes" id="UP000828390">
    <property type="component" value="Unassembled WGS sequence"/>
</dbReference>
<reference evidence="3" key="1">
    <citation type="journal article" date="2019" name="bioRxiv">
        <title>The Genome of the Zebra Mussel, Dreissena polymorpha: A Resource for Invasive Species Research.</title>
        <authorList>
            <person name="McCartney M.A."/>
            <person name="Auch B."/>
            <person name="Kono T."/>
            <person name="Mallez S."/>
            <person name="Zhang Y."/>
            <person name="Obille A."/>
            <person name="Becker A."/>
            <person name="Abrahante J.E."/>
            <person name="Garbe J."/>
            <person name="Badalamenti J.P."/>
            <person name="Herman A."/>
            <person name="Mangelson H."/>
            <person name="Liachko I."/>
            <person name="Sullivan S."/>
            <person name="Sone E.D."/>
            <person name="Koren S."/>
            <person name="Silverstein K.A.T."/>
            <person name="Beckman K.B."/>
            <person name="Gohl D.M."/>
        </authorList>
    </citation>
    <scope>NUCLEOTIDE SEQUENCE</scope>
    <source>
        <strain evidence="3">Duluth1</strain>
        <tissue evidence="3">Whole animal</tissue>
    </source>
</reference>
<evidence type="ECO:0000313" key="4">
    <source>
        <dbReference type="Proteomes" id="UP000828390"/>
    </source>
</evidence>
<dbReference type="PANTHER" id="PTHR46961">
    <property type="entry name" value="DYNEIN HEAVY CHAIN 1, AXONEMAL-LIKE PROTEIN"/>
    <property type="match status" value="1"/>
</dbReference>
<reference evidence="3" key="2">
    <citation type="submission" date="2020-11" db="EMBL/GenBank/DDBJ databases">
        <authorList>
            <person name="McCartney M.A."/>
            <person name="Auch B."/>
            <person name="Kono T."/>
            <person name="Mallez S."/>
            <person name="Becker A."/>
            <person name="Gohl D.M."/>
            <person name="Silverstein K.A.T."/>
            <person name="Koren S."/>
            <person name="Bechman K.B."/>
            <person name="Herman A."/>
            <person name="Abrahante J.E."/>
            <person name="Garbe J."/>
        </authorList>
    </citation>
    <scope>NUCLEOTIDE SEQUENCE</scope>
    <source>
        <strain evidence="3">Duluth1</strain>
        <tissue evidence="3">Whole animal</tissue>
    </source>
</reference>
<accession>A0A9D4DLB9</accession>
<feature type="domain" description="Dynein heavy chain AAA module D4" evidence="2">
    <location>
        <begin position="1"/>
        <end position="42"/>
    </location>
</feature>
<dbReference type="EMBL" id="JAIWYP010000010">
    <property type="protein sequence ID" value="KAH3750455.1"/>
    <property type="molecule type" value="Genomic_DNA"/>
</dbReference>